<reference evidence="2" key="1">
    <citation type="journal article" date="2012" name="Nat. Biotechnol.">
        <title>Reference genome sequence of the model plant Setaria.</title>
        <authorList>
            <person name="Bennetzen J.L."/>
            <person name="Schmutz J."/>
            <person name="Wang H."/>
            <person name="Percifield R."/>
            <person name="Hawkins J."/>
            <person name="Pontaroli A.C."/>
            <person name="Estep M."/>
            <person name="Feng L."/>
            <person name="Vaughn J.N."/>
            <person name="Grimwood J."/>
            <person name="Jenkins J."/>
            <person name="Barry K."/>
            <person name="Lindquist E."/>
            <person name="Hellsten U."/>
            <person name="Deshpande S."/>
            <person name="Wang X."/>
            <person name="Wu X."/>
            <person name="Mitros T."/>
            <person name="Triplett J."/>
            <person name="Yang X."/>
            <person name="Ye C.Y."/>
            <person name="Mauro-Herrera M."/>
            <person name="Wang L."/>
            <person name="Li P."/>
            <person name="Sharma M."/>
            <person name="Sharma R."/>
            <person name="Ronald P.C."/>
            <person name="Panaud O."/>
            <person name="Kellogg E.A."/>
            <person name="Brutnell T.P."/>
            <person name="Doust A.N."/>
            <person name="Tuskan G.A."/>
            <person name="Rokhsar D."/>
            <person name="Devos K.M."/>
        </authorList>
    </citation>
    <scope>NUCLEOTIDE SEQUENCE [LARGE SCALE GENOMIC DNA]</scope>
    <source>
        <strain evidence="2">Yugu1</strain>
    </source>
</reference>
<protein>
    <submittedName>
        <fullName evidence="2">Uncharacterized protein</fullName>
    </submittedName>
</protein>
<feature type="region of interest" description="Disordered" evidence="1">
    <location>
        <begin position="62"/>
        <end position="142"/>
    </location>
</feature>
<evidence type="ECO:0000256" key="1">
    <source>
        <dbReference type="SAM" id="MobiDB-lite"/>
    </source>
</evidence>
<organism evidence="2">
    <name type="scientific">Setaria italica</name>
    <name type="common">Foxtail millet</name>
    <name type="synonym">Panicum italicum</name>
    <dbReference type="NCBI Taxonomy" id="4555"/>
    <lineage>
        <taxon>Eukaryota</taxon>
        <taxon>Viridiplantae</taxon>
        <taxon>Streptophyta</taxon>
        <taxon>Embryophyta</taxon>
        <taxon>Tracheophyta</taxon>
        <taxon>Spermatophyta</taxon>
        <taxon>Magnoliopsida</taxon>
        <taxon>Liliopsida</taxon>
        <taxon>Poales</taxon>
        <taxon>Poaceae</taxon>
        <taxon>PACMAD clade</taxon>
        <taxon>Panicoideae</taxon>
        <taxon>Panicodae</taxon>
        <taxon>Paniceae</taxon>
        <taxon>Cenchrinae</taxon>
        <taxon>Setaria</taxon>
    </lineage>
</organism>
<dbReference type="EMBL" id="CM003532">
    <property type="protein sequence ID" value="RCV23664.1"/>
    <property type="molecule type" value="Genomic_DNA"/>
</dbReference>
<evidence type="ECO:0000313" key="2">
    <source>
        <dbReference type="EMBL" id="RCV23665.1"/>
    </source>
</evidence>
<reference evidence="2" key="2">
    <citation type="submission" date="2015-07" db="EMBL/GenBank/DDBJ databases">
        <authorList>
            <person name="Noorani M."/>
        </authorList>
    </citation>
    <scope>NUCLEOTIDE SEQUENCE</scope>
    <source>
        <strain evidence="2">Yugu1</strain>
    </source>
</reference>
<proteinExistence type="predicted"/>
<feature type="compositionally biased region" description="Gly residues" evidence="1">
    <location>
        <begin position="119"/>
        <end position="130"/>
    </location>
</feature>
<feature type="compositionally biased region" description="Basic residues" evidence="1">
    <location>
        <begin position="96"/>
        <end position="106"/>
    </location>
</feature>
<dbReference type="AlphaFoldDB" id="A0A368R0E5"/>
<dbReference type="OrthoDB" id="10638644at2759"/>
<sequence>MALVAAGARESRVEPGGAARVHGYGGFGFTHGGARRSLLQRASCCISDGSTEGTKCCPVHPAAVPPGGRRGRRDSAVVVGPLSGSATGGAAPRSAAPRRRWTRRQARGGAGAGPEVDAPGGGRQDPGGGEQHVVHGGWREERAPQRRLEVGMQGAGGAARRRCRFAVCSTVMVVGPKGAKYAHGTMVVTRDVPGHPPGANVVEAMGSARLPHALLGDKSLDAGRRAAAARSVRSGERIVAGRRAHSGGKECGGREEHGKRMHGVGREVQAVEDAACGQRWRAAIEKEVEVRRHGEWRRGGSVDSAGLS</sequence>
<name>A0A368R0E5_SETIT</name>
<dbReference type="EMBL" id="CM003532">
    <property type="protein sequence ID" value="RCV23665.1"/>
    <property type="molecule type" value="Genomic_DNA"/>
</dbReference>
<gene>
    <name evidence="2" type="ORF">SETIT_5G025000v2</name>
</gene>
<feature type="compositionally biased region" description="Low complexity" evidence="1">
    <location>
        <begin position="83"/>
        <end position="95"/>
    </location>
</feature>
<accession>A0A368R0E5</accession>